<evidence type="ECO:0000256" key="4">
    <source>
        <dbReference type="ARBA" id="ARBA00022475"/>
    </source>
</evidence>
<dbReference type="PROSITE" id="PS50082">
    <property type="entry name" value="WD_REPEATS_2"/>
    <property type="match status" value="3"/>
</dbReference>
<dbReference type="InterPro" id="IPR036322">
    <property type="entry name" value="WD40_repeat_dom_sf"/>
</dbReference>
<proteinExistence type="inferred from homology"/>
<dbReference type="InterPro" id="IPR027145">
    <property type="entry name" value="PWP2"/>
</dbReference>
<dbReference type="SMART" id="SM00320">
    <property type="entry name" value="WD40"/>
    <property type="match status" value="10"/>
</dbReference>
<evidence type="ECO:0000256" key="13">
    <source>
        <dbReference type="SAM" id="MobiDB-lite"/>
    </source>
</evidence>
<keyword evidence="10" id="KW-0539">Nucleus</keyword>
<dbReference type="InterPro" id="IPR009539">
    <property type="entry name" value="VANGL"/>
</dbReference>
<feature type="transmembrane region" description="Helical" evidence="14">
    <location>
        <begin position="208"/>
        <end position="228"/>
    </location>
</feature>
<dbReference type="CDD" id="cd00200">
    <property type="entry name" value="WD40"/>
    <property type="match status" value="1"/>
</dbReference>
<evidence type="ECO:0000256" key="8">
    <source>
        <dbReference type="ARBA" id="ARBA00022989"/>
    </source>
</evidence>
<feature type="repeat" description="WD" evidence="12">
    <location>
        <begin position="928"/>
        <end position="969"/>
    </location>
</feature>
<evidence type="ECO:0000313" key="16">
    <source>
        <dbReference type="EMBL" id="KAH0813336.1"/>
    </source>
</evidence>
<dbReference type="GO" id="GO:0032040">
    <property type="term" value="C:small-subunit processome"/>
    <property type="evidence" value="ECO:0007669"/>
    <property type="project" value="TreeGrafter"/>
</dbReference>
<evidence type="ECO:0000256" key="1">
    <source>
        <dbReference type="ARBA" id="ARBA00004604"/>
    </source>
</evidence>
<dbReference type="Proteomes" id="UP000719412">
    <property type="component" value="Unassembled WGS sequence"/>
</dbReference>
<gene>
    <name evidence="16" type="ORF">GEV33_009454</name>
</gene>
<dbReference type="InterPro" id="IPR001680">
    <property type="entry name" value="WD40_rpt"/>
</dbReference>
<dbReference type="Gene3D" id="2.130.10.10">
    <property type="entry name" value="YVTN repeat-like/Quinoprotein amine dehydrogenase"/>
    <property type="match status" value="4"/>
</dbReference>
<feature type="compositionally biased region" description="Polar residues" evidence="13">
    <location>
        <begin position="85"/>
        <end position="105"/>
    </location>
</feature>
<dbReference type="Pfam" id="PF06638">
    <property type="entry name" value="Strabismus"/>
    <property type="match status" value="1"/>
</dbReference>
<feature type="transmembrane region" description="Helical" evidence="14">
    <location>
        <begin position="127"/>
        <end position="146"/>
    </location>
</feature>
<evidence type="ECO:0000256" key="11">
    <source>
        <dbReference type="ARBA" id="ARBA00025718"/>
    </source>
</evidence>
<dbReference type="GO" id="GO:0000028">
    <property type="term" value="P:ribosomal small subunit assembly"/>
    <property type="evidence" value="ECO:0007669"/>
    <property type="project" value="TreeGrafter"/>
</dbReference>
<dbReference type="InterPro" id="IPR015943">
    <property type="entry name" value="WD40/YVTN_repeat-like_dom_sf"/>
</dbReference>
<comment type="similarity">
    <text evidence="3">Belongs to the WD repeat PWP2 family.</text>
</comment>
<dbReference type="Pfam" id="PF00400">
    <property type="entry name" value="WD40"/>
    <property type="match status" value="5"/>
</dbReference>
<evidence type="ECO:0000259" key="15">
    <source>
        <dbReference type="Pfam" id="PF04003"/>
    </source>
</evidence>
<organism evidence="16 17">
    <name type="scientific">Tenebrio molitor</name>
    <name type="common">Yellow mealworm beetle</name>
    <dbReference type="NCBI Taxonomy" id="7067"/>
    <lineage>
        <taxon>Eukaryota</taxon>
        <taxon>Metazoa</taxon>
        <taxon>Ecdysozoa</taxon>
        <taxon>Arthropoda</taxon>
        <taxon>Hexapoda</taxon>
        <taxon>Insecta</taxon>
        <taxon>Pterygota</taxon>
        <taxon>Neoptera</taxon>
        <taxon>Endopterygota</taxon>
        <taxon>Coleoptera</taxon>
        <taxon>Polyphaga</taxon>
        <taxon>Cucujiformia</taxon>
        <taxon>Tenebrionidae</taxon>
        <taxon>Tenebrio</taxon>
    </lineage>
</organism>
<keyword evidence="5 12" id="KW-0853">WD repeat</keyword>
<keyword evidence="6 14" id="KW-0812">Transmembrane</keyword>
<dbReference type="PANTHER" id="PTHR19858:SF0">
    <property type="entry name" value="PERIODIC TRYPTOPHAN PROTEIN 2 HOMOLOG"/>
    <property type="match status" value="1"/>
</dbReference>
<protein>
    <recommendedName>
        <fullName evidence="15">Small-subunit processome Utp12 domain-containing protein</fullName>
    </recommendedName>
</protein>
<keyword evidence="8 14" id="KW-1133">Transmembrane helix</keyword>
<keyword evidence="7" id="KW-0677">Repeat</keyword>
<dbReference type="PROSITE" id="PS50294">
    <property type="entry name" value="WD_REPEATS_REGION"/>
    <property type="match status" value="3"/>
</dbReference>
<dbReference type="GO" id="GO:0034388">
    <property type="term" value="C:Pwp2p-containing subcomplex of 90S preribosome"/>
    <property type="evidence" value="ECO:0007669"/>
    <property type="project" value="TreeGrafter"/>
</dbReference>
<feature type="repeat" description="WD" evidence="12">
    <location>
        <begin position="1056"/>
        <end position="1090"/>
    </location>
</feature>
<feature type="region of interest" description="Disordered" evidence="13">
    <location>
        <begin position="83"/>
        <end position="109"/>
    </location>
</feature>
<comment type="subcellular location">
    <subcellularLocation>
        <location evidence="2">Cell membrane</location>
        <topology evidence="2">Multi-pass membrane protein</topology>
    </subcellularLocation>
    <subcellularLocation>
        <location evidence="1">Nucleus</location>
        <location evidence="1">Nucleolus</location>
    </subcellularLocation>
</comment>
<dbReference type="SUPFAM" id="SSF50978">
    <property type="entry name" value="WD40 repeat-like"/>
    <property type="match status" value="1"/>
</dbReference>
<feature type="domain" description="Small-subunit processome Utp12" evidence="15">
    <location>
        <begin position="1332"/>
        <end position="1434"/>
    </location>
</feature>
<dbReference type="SUPFAM" id="SSF50998">
    <property type="entry name" value="Quinoprotein alcohol dehydrogenase-like"/>
    <property type="match status" value="1"/>
</dbReference>
<evidence type="ECO:0000256" key="14">
    <source>
        <dbReference type="SAM" id="Phobius"/>
    </source>
</evidence>
<dbReference type="Pfam" id="PF04003">
    <property type="entry name" value="Utp12"/>
    <property type="match status" value="1"/>
</dbReference>
<keyword evidence="17" id="KW-1185">Reference proteome</keyword>
<dbReference type="EMBL" id="JABDTM020025381">
    <property type="protein sequence ID" value="KAH0813336.1"/>
    <property type="molecule type" value="Genomic_DNA"/>
</dbReference>
<reference evidence="16" key="1">
    <citation type="journal article" date="2020" name="J Insects Food Feed">
        <title>The yellow mealworm (Tenebrio molitor) genome: a resource for the emerging insects as food and feed industry.</title>
        <authorList>
            <person name="Eriksson T."/>
            <person name="Andere A."/>
            <person name="Kelstrup H."/>
            <person name="Emery V."/>
            <person name="Picard C."/>
        </authorList>
    </citation>
    <scope>NUCLEOTIDE SEQUENCE</scope>
    <source>
        <strain evidence="16">Stoneville</strain>
        <tissue evidence="16">Whole head</tissue>
    </source>
</reference>
<reference evidence="16" key="2">
    <citation type="submission" date="2021-08" db="EMBL/GenBank/DDBJ databases">
        <authorList>
            <person name="Eriksson T."/>
        </authorList>
    </citation>
    <scope>NUCLEOTIDE SEQUENCE</scope>
    <source>
        <strain evidence="16">Stoneville</strain>
        <tissue evidence="16">Whole head</tissue>
    </source>
</reference>
<dbReference type="PANTHER" id="PTHR19858">
    <property type="entry name" value="WD40 REPEAT PROTEIN"/>
    <property type="match status" value="1"/>
</dbReference>
<feature type="region of interest" description="Disordered" evidence="13">
    <location>
        <begin position="1452"/>
        <end position="1472"/>
    </location>
</feature>
<evidence type="ECO:0000256" key="2">
    <source>
        <dbReference type="ARBA" id="ARBA00004651"/>
    </source>
</evidence>
<evidence type="ECO:0000256" key="3">
    <source>
        <dbReference type="ARBA" id="ARBA00010226"/>
    </source>
</evidence>
<evidence type="ECO:0000256" key="9">
    <source>
        <dbReference type="ARBA" id="ARBA00023136"/>
    </source>
</evidence>
<keyword evidence="4" id="KW-1003">Cell membrane</keyword>
<accession>A0A8J6LH97</accession>
<dbReference type="FunFam" id="2.130.10.10:FF:000499">
    <property type="entry name" value="PWP2, small subunit processome component"/>
    <property type="match status" value="1"/>
</dbReference>
<dbReference type="InterPro" id="IPR011047">
    <property type="entry name" value="Quinoprotein_ADH-like_sf"/>
</dbReference>
<dbReference type="PROSITE" id="PS00678">
    <property type="entry name" value="WD_REPEATS_1"/>
    <property type="match status" value="1"/>
</dbReference>
<feature type="region of interest" description="Disordered" evidence="13">
    <location>
        <begin position="778"/>
        <end position="808"/>
    </location>
</feature>
<feature type="compositionally biased region" description="Basic residues" evidence="13">
    <location>
        <begin position="21"/>
        <end position="47"/>
    </location>
</feature>
<evidence type="ECO:0000256" key="5">
    <source>
        <dbReference type="ARBA" id="ARBA00022574"/>
    </source>
</evidence>
<evidence type="ECO:0000256" key="6">
    <source>
        <dbReference type="ARBA" id="ARBA00022692"/>
    </source>
</evidence>
<dbReference type="GO" id="GO:0005886">
    <property type="term" value="C:plasma membrane"/>
    <property type="evidence" value="ECO:0007669"/>
    <property type="project" value="UniProtKB-SubCell"/>
</dbReference>
<keyword evidence="9 14" id="KW-0472">Membrane</keyword>
<dbReference type="InterPro" id="IPR019775">
    <property type="entry name" value="WD40_repeat_CS"/>
</dbReference>
<evidence type="ECO:0000313" key="17">
    <source>
        <dbReference type="Proteomes" id="UP000719412"/>
    </source>
</evidence>
<dbReference type="InterPro" id="IPR007148">
    <property type="entry name" value="SSU_processome_Utp12"/>
</dbReference>
<feature type="compositionally biased region" description="Basic and acidic residues" evidence="13">
    <location>
        <begin position="1"/>
        <end position="20"/>
    </location>
</feature>
<evidence type="ECO:0000256" key="7">
    <source>
        <dbReference type="ARBA" id="ARBA00022737"/>
    </source>
</evidence>
<feature type="region of interest" description="Disordered" evidence="13">
    <location>
        <begin position="1"/>
        <end position="54"/>
    </location>
</feature>
<name>A0A8J6LH97_TENMO</name>
<comment type="caution">
    <text evidence="16">The sequence shown here is derived from an EMBL/GenBank/DDBJ whole genome shotgun (WGS) entry which is preliminary data.</text>
</comment>
<evidence type="ECO:0000256" key="10">
    <source>
        <dbReference type="ARBA" id="ARBA00023242"/>
    </source>
</evidence>
<sequence length="1472" mass="165010">MGNETARDMETESIKSENSSRSRRSRGHRDRNNYRQHSHRSTRSNKSRKNDDMAPFQTAVTLTPDNRDGQEVIEVQILPQDDNWGENTTAITGNTSEQSQSTEDVSNWPGEPDTGLSFVCQRYMGTVLTYVLSIVAFLSPLAMVVLPKLGFFPALSSRLGLADTTKLLACGAECKGQLVSLAFKMAILAVGAWAVFLRKPHATLPRFFLFRAAVLAFVLVCSFAYWLFYIVQVTETARAATTPEETVDYKALVAYASSLTDTLLFVHYLAVVLVEIRHLQPMYYIKIVRSPDGASRAFGIGQLSIQRAAVWVLEKYYTEFPIYNPYLERIPVSKSRKNSSSFKFYEVDGVNNTSLQQSQSRAMLAAHARRRDSSHNERFYEEHEYERRVKKRRARLITAAEEAFTHIKRLHNDQVPAIPMDPHEAAQAIFPSMARALQKYLRVTRQQPRHSVESILVHLANCLSNDLTPKAFLEQYLVSEPVLQNEKELKEVQTWALICEELLTRPLGDNTSFQLRQNDISLLCTVKKFPHFNITEEVVDPKSNKFVLRLNSETSFNNLLGTVYRKGDLLFTPDGNSVISPVGNRLSIFDLKNDKVVTLPVESRYNYTALALSPDGCSLIAINEEGEAHWISLISQTVVHRYRFKRKVRAVKFSPDGKHFAVCKENNVFVFKAPGPLSGEYNAFIMERVFHGAYDETTCLDWSFDSRILAVGSKDMAAKLYPLEKWSNFRIYSLGNHTDSIVGCFFEEHTYDITTISKNGQACVWECSVDPDKLIPWDKAPPKKKKKQTDELEEDDVDETKAVEPTEEGLAAALTEDKSEEVKNDKFFYKRLARHYLADEARKDDKRAVLTCAAYHNKTKVLVTGFSNGAFFIHELPDVNLIHSLSISEQKISSVCLNSTGDWIGLGCGGLGQLLVWEWQSEIYRLKQQSHSNNMSCVCYSVDGQLLATGGEDGKVKLWNVHSGFCFVTFGEHSSAVTAVAFSGTKKFLVSASLDGTVRAYDVLRYRNFRTFASPRPVQFASVSVDSSGEFVAAGGQDVFEIFLWSIKTGRLLEILSGHEGPVTSLTFSPSVTSTCLASVSWDKTLRIWDAIEKGSAHETIELMSDGLCVQFKPDGKEVAAATLDGQILIFDVKTSVQVTSIEGRNDLGSGRSDADLVTARKSLQAKAFTSLCYSADGAYLLAGGQSKNVCIYNVAESLIVKKFEITQNRSLDAVDDFINRRKMNEFGNIALVEERDEREGGNVVLKLPGVKKGDMAGRTVKPEVRVFSLQFSPTGQQWAAATTEGLLVYSLSSGLIFDPWDLQIGITPEAVKNSIRDGDHLNALTMAMKLNEANLIQEVMENIPVKDVELIVSSLSEQYVHRLLVIVSSALDSSRHLEYYLIWTRCLLSVHGPKIAPRKNMAYLLALEKSLVRKYDQVSKICEFNKYTIQYVMKLGDMVAKKTKMLNKMDVESDSEDASSGSENDIYMESD</sequence>
<comment type="similarity">
    <text evidence="11">Belongs to the Vang family.</text>
</comment>
<feature type="repeat" description="WD" evidence="12">
    <location>
        <begin position="970"/>
        <end position="1011"/>
    </location>
</feature>
<dbReference type="GO" id="GO:0000462">
    <property type="term" value="P:maturation of SSU-rRNA from tricistronic rRNA transcript (SSU-rRNA, 5.8S rRNA, LSU-rRNA)"/>
    <property type="evidence" value="ECO:0007669"/>
    <property type="project" value="TreeGrafter"/>
</dbReference>
<evidence type="ECO:0000256" key="12">
    <source>
        <dbReference type="PROSITE-ProRule" id="PRU00221"/>
    </source>
</evidence>